<dbReference type="KEGG" id="sgn:SGRA_2545"/>
<comment type="similarity">
    <text evidence="3 4">In the N-terminal section; belongs to the HFCD (homo-oligomeric flavin containing Cys decarboxylase) superfamily.</text>
</comment>
<keyword evidence="3" id="KW-0479">Metal-binding</keyword>
<dbReference type="UniPathway" id="UPA00241">
    <property type="reaction ID" value="UER00353"/>
</dbReference>
<organism evidence="7 8">
    <name type="scientific">Saprospira grandis (strain Lewin)</name>
    <dbReference type="NCBI Taxonomy" id="984262"/>
    <lineage>
        <taxon>Bacteria</taxon>
        <taxon>Pseudomonadati</taxon>
        <taxon>Bacteroidota</taxon>
        <taxon>Saprospiria</taxon>
        <taxon>Saprospirales</taxon>
        <taxon>Saprospiraceae</taxon>
        <taxon>Saprospira</taxon>
    </lineage>
</organism>
<protein>
    <recommendedName>
        <fullName evidence="3">Coenzyme A biosynthesis bifunctional protein CoaBC</fullName>
    </recommendedName>
    <alternativeName>
        <fullName evidence="3">DNA/pantothenate metabolism flavoprotein</fullName>
    </alternativeName>
    <alternativeName>
        <fullName evidence="3">Phosphopantothenoylcysteine synthetase/decarboxylase</fullName>
        <shortName evidence="3">PPCS-PPCDC</shortName>
    </alternativeName>
    <domain>
        <recommendedName>
            <fullName evidence="3">Phosphopantothenoylcysteine decarboxylase</fullName>
            <shortName evidence="3">PPC decarboxylase</shortName>
            <shortName evidence="3">PPC-DC</shortName>
            <ecNumber evidence="3">4.1.1.36</ecNumber>
        </recommendedName>
        <alternativeName>
            <fullName evidence="3">CoaC</fullName>
        </alternativeName>
    </domain>
    <domain>
        <recommendedName>
            <fullName evidence="3">Phosphopantothenate--cysteine ligase</fullName>
            <ecNumber evidence="3">6.3.2.5</ecNumber>
        </recommendedName>
        <alternativeName>
            <fullName evidence="3">CoaB</fullName>
        </alternativeName>
        <alternativeName>
            <fullName evidence="3">Phosphopantothenoylcysteine synthetase</fullName>
            <shortName evidence="3">PPC synthetase</shortName>
            <shortName evidence="3">PPC-S</shortName>
        </alternativeName>
    </domain>
</protein>
<sequence length="413" mass="44796">MLKGKKILLAVTGSIAAYKTASLTRLLIKAGAEVQIVMTDAATKFITPLTLSTLSKRSVYSSVTSEEGWNNHVELGLWADAMLVAPATANTLAAMANGFCNNMVLATYLSSRCPVFFAPAMDLDMFTHPATLANIDKLKSYGNILIDAEEGELASGLVGKGRMAEPEHIVEALELHFMQQGPQPLKGLKAILTSGPTVEAIDPVRYITNHSTGKMGTAIADTLAKLGAEVTLISGPVKVKPKHPAVKIIDVKSAQEMYEAAISAFPQAHIAVLAAAVADYTPENVACEKIKKKDGDPMRIDLCRTKDIAQELGKIKTEQQCMVGFALETQNFRKNASKKLEKKNFDFIVLNSLRDKGAGFGHDTNKVTFIDRQLEIEEHELKSKLEVAEDIAAKICKMLQKKAENAQELTAQL</sequence>
<keyword evidence="3 4" id="KW-0285">Flavoprotein</keyword>
<comment type="function">
    <text evidence="4">Catalyzes two steps in the biosynthesis of coenzyme A. In the first step cysteine is conjugated to 4'-phosphopantothenate to form 4-phosphopantothenoylcysteine, in the latter compound is decarboxylated to form 4'-phosphopantotheine.</text>
</comment>
<comment type="caution">
    <text evidence="3">Lacks conserved residue(s) required for the propagation of feature annotation.</text>
</comment>
<keyword evidence="3 4" id="KW-0288">FMN</keyword>
<comment type="pathway">
    <text evidence="3 4">Cofactor biosynthesis; coenzyme A biosynthesis; CoA from (R)-pantothenate: step 3/5.</text>
</comment>
<keyword evidence="3" id="KW-0460">Magnesium</keyword>
<comment type="catalytic activity">
    <reaction evidence="3 4">
        <text>N-[(R)-4-phosphopantothenoyl]-L-cysteine + H(+) = (R)-4'-phosphopantetheine + CO2</text>
        <dbReference type="Rhea" id="RHEA:16793"/>
        <dbReference type="ChEBI" id="CHEBI:15378"/>
        <dbReference type="ChEBI" id="CHEBI:16526"/>
        <dbReference type="ChEBI" id="CHEBI:59458"/>
        <dbReference type="ChEBI" id="CHEBI:61723"/>
        <dbReference type="EC" id="4.1.1.36"/>
    </reaction>
</comment>
<dbReference type="PANTHER" id="PTHR14359:SF6">
    <property type="entry name" value="PHOSPHOPANTOTHENOYLCYSTEINE DECARBOXYLASE"/>
    <property type="match status" value="1"/>
</dbReference>
<feature type="region of interest" description="Phosphopantothenoylcysteine decarboxylase" evidence="3">
    <location>
        <begin position="1"/>
        <end position="189"/>
    </location>
</feature>
<evidence type="ECO:0000256" key="4">
    <source>
        <dbReference type="RuleBase" id="RU364078"/>
    </source>
</evidence>
<dbReference type="GO" id="GO:0004633">
    <property type="term" value="F:phosphopantothenoylcysteine decarboxylase activity"/>
    <property type="evidence" value="ECO:0007669"/>
    <property type="project" value="UniProtKB-UniRule"/>
</dbReference>
<reference evidence="7 8" key="1">
    <citation type="journal article" date="2012" name="Stand. Genomic Sci.">
        <title>Complete genome sequencing and analysis of Saprospira grandis str. Lewin, a predatory marine bacterium.</title>
        <authorList>
            <person name="Saw J.H."/>
            <person name="Yuryev A."/>
            <person name="Kanbe M."/>
            <person name="Hou S."/>
            <person name="Young A.G."/>
            <person name="Aizawa S."/>
            <person name="Alam M."/>
        </authorList>
    </citation>
    <scope>NUCLEOTIDE SEQUENCE [LARGE SCALE GENOMIC DNA]</scope>
    <source>
        <strain evidence="7 8">Lewin</strain>
    </source>
</reference>
<dbReference type="Gene3D" id="3.40.50.1950">
    <property type="entry name" value="Flavin prenyltransferase-like"/>
    <property type="match status" value="1"/>
</dbReference>
<dbReference type="OrthoDB" id="9802554at2"/>
<dbReference type="GO" id="GO:0071513">
    <property type="term" value="C:phosphopantothenoylcysteine decarboxylase complex"/>
    <property type="evidence" value="ECO:0007669"/>
    <property type="project" value="TreeGrafter"/>
</dbReference>
<dbReference type="PANTHER" id="PTHR14359">
    <property type="entry name" value="HOMO-OLIGOMERIC FLAVIN CONTAINING CYS DECARBOXYLASE FAMILY"/>
    <property type="match status" value="1"/>
</dbReference>
<dbReference type="InterPro" id="IPR005252">
    <property type="entry name" value="CoaBC"/>
</dbReference>
<evidence type="ECO:0000259" key="5">
    <source>
        <dbReference type="Pfam" id="PF02441"/>
    </source>
</evidence>
<evidence type="ECO:0000256" key="3">
    <source>
        <dbReference type="HAMAP-Rule" id="MF_02225"/>
    </source>
</evidence>
<keyword evidence="3 4" id="KW-0436">Ligase</keyword>
<comment type="similarity">
    <text evidence="3 4">In the C-terminal section; belongs to the PPC synthetase family.</text>
</comment>
<feature type="binding site" evidence="3">
    <location>
        <position position="289"/>
    </location>
    <ligand>
        <name>CTP</name>
        <dbReference type="ChEBI" id="CHEBI:37563"/>
    </ligand>
</feature>
<feature type="binding site" evidence="3">
    <location>
        <position position="325"/>
    </location>
    <ligand>
        <name>CTP</name>
        <dbReference type="ChEBI" id="CHEBI:37563"/>
    </ligand>
</feature>
<dbReference type="HAMAP" id="MF_02225">
    <property type="entry name" value="CoaBC"/>
    <property type="match status" value="1"/>
</dbReference>
<keyword evidence="8" id="KW-1185">Reference proteome</keyword>
<feature type="binding site" evidence="3">
    <location>
        <position position="339"/>
    </location>
    <ligand>
        <name>CTP</name>
        <dbReference type="ChEBI" id="CHEBI:37563"/>
    </ligand>
</feature>
<dbReference type="EMBL" id="CP002831">
    <property type="protein sequence ID" value="AFC25273.1"/>
    <property type="molecule type" value="Genomic_DNA"/>
</dbReference>
<dbReference type="GO" id="GO:0015941">
    <property type="term" value="P:pantothenate catabolic process"/>
    <property type="evidence" value="ECO:0007669"/>
    <property type="project" value="InterPro"/>
</dbReference>
<dbReference type="GO" id="GO:0010181">
    <property type="term" value="F:FMN binding"/>
    <property type="evidence" value="ECO:0007669"/>
    <property type="project" value="UniProtKB-UniRule"/>
</dbReference>
<gene>
    <name evidence="3" type="primary">coaBC</name>
    <name evidence="7" type="ordered locus">SGRA_2545</name>
</gene>
<feature type="domain" description="Flavoprotein" evidence="5">
    <location>
        <begin position="5"/>
        <end position="173"/>
    </location>
</feature>
<dbReference type="AlphaFoldDB" id="H6L6M7"/>
<dbReference type="Proteomes" id="UP000007519">
    <property type="component" value="Chromosome"/>
</dbReference>
<dbReference type="eggNOG" id="COG0452">
    <property type="taxonomic scope" value="Bacteria"/>
</dbReference>
<keyword evidence="1 3" id="KW-0210">Decarboxylase</keyword>
<dbReference type="InterPro" id="IPR003382">
    <property type="entry name" value="Flavoprotein"/>
</dbReference>
<dbReference type="InterPro" id="IPR007085">
    <property type="entry name" value="DNA/pantothenate-metab_flavo_C"/>
</dbReference>
<dbReference type="Pfam" id="PF04127">
    <property type="entry name" value="DFP"/>
    <property type="match status" value="1"/>
</dbReference>
<dbReference type="EC" id="4.1.1.36" evidence="3"/>
<comment type="cofactor">
    <cofactor evidence="3">
        <name>Mg(2+)</name>
        <dbReference type="ChEBI" id="CHEBI:18420"/>
    </cofactor>
</comment>
<dbReference type="InterPro" id="IPR035929">
    <property type="entry name" value="CoaB-like_sf"/>
</dbReference>
<accession>H6L6M7</accession>
<feature type="binding site" evidence="3">
    <location>
        <position position="343"/>
    </location>
    <ligand>
        <name>CTP</name>
        <dbReference type="ChEBI" id="CHEBI:37563"/>
    </ligand>
</feature>
<dbReference type="EC" id="6.3.2.5" evidence="3"/>
<dbReference type="STRING" id="984262.SGRA_2545"/>
<evidence type="ECO:0000256" key="1">
    <source>
        <dbReference type="ARBA" id="ARBA00022793"/>
    </source>
</evidence>
<evidence type="ECO:0000313" key="8">
    <source>
        <dbReference type="Proteomes" id="UP000007519"/>
    </source>
</evidence>
<dbReference type="Pfam" id="PF02441">
    <property type="entry name" value="Flavoprotein"/>
    <property type="match status" value="1"/>
</dbReference>
<feature type="region of interest" description="Phosphopantothenate--cysteine ligase" evidence="3">
    <location>
        <begin position="190"/>
        <end position="413"/>
    </location>
</feature>
<comment type="catalytic activity">
    <reaction evidence="3 4">
        <text>(R)-4'-phosphopantothenate + L-cysteine + CTP = N-[(R)-4-phosphopantothenoyl]-L-cysteine + CMP + diphosphate + H(+)</text>
        <dbReference type="Rhea" id="RHEA:19397"/>
        <dbReference type="ChEBI" id="CHEBI:10986"/>
        <dbReference type="ChEBI" id="CHEBI:15378"/>
        <dbReference type="ChEBI" id="CHEBI:33019"/>
        <dbReference type="ChEBI" id="CHEBI:35235"/>
        <dbReference type="ChEBI" id="CHEBI:37563"/>
        <dbReference type="ChEBI" id="CHEBI:59458"/>
        <dbReference type="ChEBI" id="CHEBI:60377"/>
        <dbReference type="EC" id="6.3.2.5"/>
    </reaction>
</comment>
<comment type="cofactor">
    <cofactor evidence="3">
        <name>FMN</name>
        <dbReference type="ChEBI" id="CHEBI:58210"/>
    </cofactor>
    <text evidence="3">Binds 1 FMN per subunit.</text>
</comment>
<name>H6L6M7_SAPGL</name>
<evidence type="ECO:0000259" key="6">
    <source>
        <dbReference type="Pfam" id="PF04127"/>
    </source>
</evidence>
<proteinExistence type="inferred from homology"/>
<keyword evidence="3" id="KW-0511">Multifunctional enzyme</keyword>
<evidence type="ECO:0000256" key="2">
    <source>
        <dbReference type="ARBA" id="ARBA00023239"/>
    </source>
</evidence>
<dbReference type="RefSeq" id="WP_015692885.1">
    <property type="nucleotide sequence ID" value="NC_016940.1"/>
</dbReference>
<dbReference type="NCBIfam" id="TIGR00521">
    <property type="entry name" value="coaBC_dfp"/>
    <property type="match status" value="1"/>
</dbReference>
<dbReference type="Gene3D" id="3.40.50.10300">
    <property type="entry name" value="CoaB-like"/>
    <property type="match status" value="1"/>
</dbReference>
<dbReference type="GO" id="GO:0015937">
    <property type="term" value="P:coenzyme A biosynthetic process"/>
    <property type="evidence" value="ECO:0007669"/>
    <property type="project" value="UniProtKB-UniRule"/>
</dbReference>
<dbReference type="HOGENOM" id="CLU_033319_0_1_10"/>
<feature type="binding site" evidence="3">
    <location>
        <position position="279"/>
    </location>
    <ligand>
        <name>CTP</name>
        <dbReference type="ChEBI" id="CHEBI:37563"/>
    </ligand>
</feature>
<dbReference type="GO" id="GO:0046872">
    <property type="term" value="F:metal ion binding"/>
    <property type="evidence" value="ECO:0007669"/>
    <property type="project" value="UniProtKB-KW"/>
</dbReference>
<dbReference type="SUPFAM" id="SSF102645">
    <property type="entry name" value="CoaB-like"/>
    <property type="match status" value="1"/>
</dbReference>
<dbReference type="SUPFAM" id="SSF52507">
    <property type="entry name" value="Homo-oligomeric flavin-containing Cys decarboxylases, HFCD"/>
    <property type="match status" value="1"/>
</dbReference>
<comment type="function">
    <text evidence="3">Catalyzes two sequential steps in the biosynthesis of coenzyme A. In the first step cysteine is conjugated to 4'-phosphopantothenate to form 4-phosphopantothenoylcysteine. In the second step the latter compound is decarboxylated to form 4'-phosphopantotheine.</text>
</comment>
<evidence type="ECO:0000313" key="7">
    <source>
        <dbReference type="EMBL" id="AFC25273.1"/>
    </source>
</evidence>
<comment type="pathway">
    <text evidence="3 4">Cofactor biosynthesis; coenzyme A biosynthesis; CoA from (R)-pantothenate: step 2/5.</text>
</comment>
<dbReference type="GO" id="GO:0004632">
    <property type="term" value="F:phosphopantothenate--cysteine ligase activity"/>
    <property type="evidence" value="ECO:0007669"/>
    <property type="project" value="UniProtKB-UniRule"/>
</dbReference>
<keyword evidence="2 3" id="KW-0456">Lyase</keyword>
<feature type="domain" description="DNA/pantothenate metabolism flavoprotein C-terminal" evidence="6">
    <location>
        <begin position="185"/>
        <end position="397"/>
    </location>
</feature>
<dbReference type="InterPro" id="IPR036551">
    <property type="entry name" value="Flavin_trans-like"/>
</dbReference>